<dbReference type="InterPro" id="IPR006127">
    <property type="entry name" value="ZnuA-like"/>
</dbReference>
<dbReference type="Pfam" id="PF01297">
    <property type="entry name" value="ZnuA"/>
    <property type="match status" value="1"/>
</dbReference>
<evidence type="ECO:0000313" key="9">
    <source>
        <dbReference type="Proteomes" id="UP000184444"/>
    </source>
</evidence>
<dbReference type="InterPro" id="IPR050492">
    <property type="entry name" value="Bact_metal-bind_prot9"/>
</dbReference>
<evidence type="ECO:0000256" key="5">
    <source>
        <dbReference type="ARBA" id="ARBA00022906"/>
    </source>
</evidence>
<dbReference type="PANTHER" id="PTHR42953">
    <property type="entry name" value="HIGH-AFFINITY ZINC UPTAKE SYSTEM PROTEIN ZNUA-RELATED"/>
    <property type="match status" value="1"/>
</dbReference>
<dbReference type="EMBL" id="FRCK01000001">
    <property type="protein sequence ID" value="SHL81739.1"/>
    <property type="molecule type" value="Genomic_DNA"/>
</dbReference>
<keyword evidence="5" id="KW-0862">Zinc</keyword>
<keyword evidence="5" id="KW-0864">Zinc transport</keyword>
<dbReference type="GO" id="GO:0046872">
    <property type="term" value="F:metal ion binding"/>
    <property type="evidence" value="ECO:0007669"/>
    <property type="project" value="InterPro"/>
</dbReference>
<feature type="region of interest" description="Disordered" evidence="6">
    <location>
        <begin position="123"/>
        <end position="169"/>
    </location>
</feature>
<keyword evidence="9" id="KW-1185">Reference proteome</keyword>
<feature type="chain" id="PRO_5013382684" description="High-affinity zinc uptake system protein ZnuA" evidence="7">
    <location>
        <begin position="20"/>
        <end position="333"/>
    </location>
</feature>
<dbReference type="RefSeq" id="WP_073061447.1">
    <property type="nucleotide sequence ID" value="NZ_FRCK01000001.1"/>
</dbReference>
<sequence length="333" mass="34644">MSRPLLALVLAALAAPAAAEPPRVVADIAPVHSLVARVMQGVGEPALLVPPGASPHFHALRPSDAQSLQAAQIVVTVGPELAPWLDRPLATLAGTATRIDLLHSPGTTVLPTRSSALFEAHSHDDHAAPDDHDDHSDHDHDHDQDHDHDHDGHDDGGSHDHGATDPHAWLDPENGKLWLDTIAAALAEADPGNAALYRANAAGAAAEIDAATADTSAEVAPLDGLRYVVFHDAYQYFENRFGLPASGAIAISDASAPGPARIAELRERTAEMGVTCALTEPQFDPDLIATVFQGRDVATAVLDPIGAQIPPGPQMYPALIRSIGAALAGCAAD</sequence>
<dbReference type="PANTHER" id="PTHR42953:SF3">
    <property type="entry name" value="HIGH-AFFINITY ZINC UPTAKE SYSTEM PROTEIN ZNUA"/>
    <property type="match status" value="1"/>
</dbReference>
<evidence type="ECO:0000256" key="1">
    <source>
        <dbReference type="ARBA" id="ARBA00011028"/>
    </source>
</evidence>
<evidence type="ECO:0000256" key="7">
    <source>
        <dbReference type="SAM" id="SignalP"/>
    </source>
</evidence>
<dbReference type="OrthoDB" id="7346865at2"/>
<feature type="signal peptide" evidence="7">
    <location>
        <begin position="1"/>
        <end position="19"/>
    </location>
</feature>
<reference evidence="9" key="1">
    <citation type="submission" date="2016-11" db="EMBL/GenBank/DDBJ databases">
        <authorList>
            <person name="Varghese N."/>
            <person name="Submissions S."/>
        </authorList>
    </citation>
    <scope>NUCLEOTIDE SEQUENCE [LARGE SCALE GENOMIC DNA]</scope>
    <source>
        <strain evidence="9">DSM 6637</strain>
    </source>
</reference>
<dbReference type="SUPFAM" id="SSF53807">
    <property type="entry name" value="Helical backbone' metal receptor"/>
    <property type="match status" value="1"/>
</dbReference>
<keyword evidence="4 7" id="KW-0732">Signal</keyword>
<evidence type="ECO:0000313" key="8">
    <source>
        <dbReference type="EMBL" id="SHL81739.1"/>
    </source>
</evidence>
<evidence type="ECO:0000256" key="4">
    <source>
        <dbReference type="ARBA" id="ARBA00022729"/>
    </source>
</evidence>
<evidence type="ECO:0000256" key="6">
    <source>
        <dbReference type="SAM" id="MobiDB-lite"/>
    </source>
</evidence>
<evidence type="ECO:0000256" key="2">
    <source>
        <dbReference type="ARBA" id="ARBA00015915"/>
    </source>
</evidence>
<keyword evidence="3" id="KW-0813">Transport</keyword>
<dbReference type="Proteomes" id="UP000184444">
    <property type="component" value="Unassembled WGS sequence"/>
</dbReference>
<dbReference type="GO" id="GO:0006829">
    <property type="term" value="P:zinc ion transport"/>
    <property type="evidence" value="ECO:0007669"/>
    <property type="project" value="UniProtKB-KW"/>
</dbReference>
<organism evidence="8 9">
    <name type="scientific">Paracoccus solventivorans</name>
    <dbReference type="NCBI Taxonomy" id="53463"/>
    <lineage>
        <taxon>Bacteria</taxon>
        <taxon>Pseudomonadati</taxon>
        <taxon>Pseudomonadota</taxon>
        <taxon>Alphaproteobacteria</taxon>
        <taxon>Rhodobacterales</taxon>
        <taxon>Paracoccaceae</taxon>
        <taxon>Paracoccus</taxon>
    </lineage>
</organism>
<dbReference type="STRING" id="53463.SAMN05444389_101502"/>
<name>A0A1M7DRE5_9RHOB</name>
<comment type="similarity">
    <text evidence="1">Belongs to the bacterial solute-binding protein 9 family.</text>
</comment>
<dbReference type="AlphaFoldDB" id="A0A1M7DRE5"/>
<dbReference type="Gene3D" id="3.40.50.1980">
    <property type="entry name" value="Nitrogenase molybdenum iron protein domain"/>
    <property type="match status" value="2"/>
</dbReference>
<gene>
    <name evidence="8" type="ORF">SAMN05444389_101502</name>
</gene>
<proteinExistence type="inferred from homology"/>
<protein>
    <recommendedName>
        <fullName evidence="2">High-affinity zinc uptake system protein ZnuA</fullName>
    </recommendedName>
</protein>
<keyword evidence="5" id="KW-0406">Ion transport</keyword>
<accession>A0A1M7DRE5</accession>
<evidence type="ECO:0000256" key="3">
    <source>
        <dbReference type="ARBA" id="ARBA00022448"/>
    </source>
</evidence>